<name>A0A6J6H0J0_9ZZZZ</name>
<organism evidence="1">
    <name type="scientific">freshwater metagenome</name>
    <dbReference type="NCBI Taxonomy" id="449393"/>
    <lineage>
        <taxon>unclassified sequences</taxon>
        <taxon>metagenomes</taxon>
        <taxon>ecological metagenomes</taxon>
    </lineage>
</organism>
<reference evidence="1" key="1">
    <citation type="submission" date="2020-05" db="EMBL/GenBank/DDBJ databases">
        <authorList>
            <person name="Chiriac C."/>
            <person name="Salcher M."/>
            <person name="Ghai R."/>
            <person name="Kavagutti S V."/>
        </authorList>
    </citation>
    <scope>NUCLEOTIDE SEQUENCE</scope>
</reference>
<dbReference type="AlphaFoldDB" id="A0A6J6H0J0"/>
<protein>
    <submittedName>
        <fullName evidence="1">Unannotated protein</fullName>
    </submittedName>
</protein>
<gene>
    <name evidence="1" type="ORF">UFOPK1874_00156</name>
</gene>
<dbReference type="EMBL" id="CAEZUX010000006">
    <property type="protein sequence ID" value="CAB4606666.1"/>
    <property type="molecule type" value="Genomic_DNA"/>
</dbReference>
<proteinExistence type="predicted"/>
<evidence type="ECO:0000313" key="1">
    <source>
        <dbReference type="EMBL" id="CAB4606666.1"/>
    </source>
</evidence>
<dbReference type="SUPFAM" id="SSF159245">
    <property type="entry name" value="AttH-like"/>
    <property type="match status" value="1"/>
</dbReference>
<accession>A0A6J6H0J0</accession>
<sequence>MITSFDDYPIHQTAEPIAHPESGDPGHYDRYFFNGYSKDGTMFFAAAMGLYPNRHVMDASFSVVLNGEQISVHSSAKAPFDRMQCNQVGPIGIEVVVPMRQHRIVVETPEHGIRADVTFTASSQPYEEPPFLVRSGNRVTMRYTRLTQLGAWNGWIEIDGQRHEIESTVVVGSRDRSWGIRGVGERVQLGAPVQHLPQFFWLWAPVCFEGFGTLFDVNEFADGERWHDSGAMLLGSDTVKHAHNVSYKYHWEEGTRRSQGFELDYIFGDSTAHLSFEPITHFQMLGLGYLHPEWGHGFWKGDLAVGGERFPIPVATPMAMHHLHTQTLSNVTMTLSTGETHRGIGVLETLVLGAHTPSGFSGLDDGYTYK</sequence>